<protein>
    <submittedName>
        <fullName evidence="3">Uncharacterized protein</fullName>
    </submittedName>
</protein>
<reference evidence="3" key="1">
    <citation type="submission" date="2022-12" db="EMBL/GenBank/DDBJ databases">
        <title>Draft genome assemblies for two species of Escallonia (Escalloniales).</title>
        <authorList>
            <person name="Chanderbali A."/>
            <person name="Dervinis C."/>
            <person name="Anghel I."/>
            <person name="Soltis D."/>
            <person name="Soltis P."/>
            <person name="Zapata F."/>
        </authorList>
    </citation>
    <scope>NUCLEOTIDE SEQUENCE</scope>
    <source>
        <strain evidence="3">UCBG92.1500</strain>
        <tissue evidence="3">Leaf</tissue>
    </source>
</reference>
<dbReference type="PANTHER" id="PTHR48054">
    <property type="entry name" value="RECEPTOR KINASE-LIKE PROTEIN XA21"/>
    <property type="match status" value="1"/>
</dbReference>
<dbReference type="InterPro" id="IPR032675">
    <property type="entry name" value="LRR_dom_sf"/>
</dbReference>
<dbReference type="Pfam" id="PF00560">
    <property type="entry name" value="LRR_1"/>
    <property type="match status" value="2"/>
</dbReference>
<accession>A0AA88QJN2</accession>
<name>A0AA88QJN2_9ASTE</name>
<evidence type="ECO:0000256" key="2">
    <source>
        <dbReference type="ARBA" id="ARBA00022737"/>
    </source>
</evidence>
<dbReference type="FunFam" id="3.80.10.10:FF:000383">
    <property type="entry name" value="Leucine-rich repeat receptor protein kinase EMS1"/>
    <property type="match status" value="1"/>
</dbReference>
<evidence type="ECO:0000256" key="1">
    <source>
        <dbReference type="ARBA" id="ARBA00022614"/>
    </source>
</evidence>
<evidence type="ECO:0000313" key="4">
    <source>
        <dbReference type="Proteomes" id="UP001187471"/>
    </source>
</evidence>
<dbReference type="Gene3D" id="3.80.10.10">
    <property type="entry name" value="Ribonuclease Inhibitor"/>
    <property type="match status" value="1"/>
</dbReference>
<comment type="caution">
    <text evidence="3">The sequence shown here is derived from an EMBL/GenBank/DDBJ whole genome shotgun (WGS) entry which is preliminary data.</text>
</comment>
<dbReference type="Proteomes" id="UP001187471">
    <property type="component" value="Unassembled WGS sequence"/>
</dbReference>
<keyword evidence="4" id="KW-1185">Reference proteome</keyword>
<sequence>MATEQPKAATEETKIDLFEDDDEFEEFEIDQVRDNDWLSAELLDGNYISGSMPLDIGNLVNLEFLSLCNNMFGGNIPESIGNLFKLTELYVYENYISGKLPSSIGNISELSVLALEANMLEDLRPTTFTRPDLHRPPPHPPFISH</sequence>
<evidence type="ECO:0000313" key="3">
    <source>
        <dbReference type="EMBL" id="KAK2971103.1"/>
    </source>
</evidence>
<keyword evidence="1" id="KW-0433">Leucine-rich repeat</keyword>
<dbReference type="AlphaFoldDB" id="A0AA88QJN2"/>
<proteinExistence type="predicted"/>
<dbReference type="EMBL" id="JAVXUO010002605">
    <property type="protein sequence ID" value="KAK2971103.1"/>
    <property type="molecule type" value="Genomic_DNA"/>
</dbReference>
<dbReference type="InterPro" id="IPR001611">
    <property type="entry name" value="Leu-rich_rpt"/>
</dbReference>
<dbReference type="PANTHER" id="PTHR48054:SF14">
    <property type="entry name" value="MDIS1-INTERACTING RECEPTOR LIKE KINASE 2-LIKE"/>
    <property type="match status" value="1"/>
</dbReference>
<organism evidence="3 4">
    <name type="scientific">Escallonia rubra</name>
    <dbReference type="NCBI Taxonomy" id="112253"/>
    <lineage>
        <taxon>Eukaryota</taxon>
        <taxon>Viridiplantae</taxon>
        <taxon>Streptophyta</taxon>
        <taxon>Embryophyta</taxon>
        <taxon>Tracheophyta</taxon>
        <taxon>Spermatophyta</taxon>
        <taxon>Magnoliopsida</taxon>
        <taxon>eudicotyledons</taxon>
        <taxon>Gunneridae</taxon>
        <taxon>Pentapetalae</taxon>
        <taxon>asterids</taxon>
        <taxon>campanulids</taxon>
        <taxon>Escalloniales</taxon>
        <taxon>Escalloniaceae</taxon>
        <taxon>Escallonia</taxon>
    </lineage>
</organism>
<keyword evidence="2" id="KW-0677">Repeat</keyword>
<gene>
    <name evidence="3" type="ORF">RJ640_005250</name>
</gene>
<dbReference type="InterPro" id="IPR052592">
    <property type="entry name" value="LRR-RLK"/>
</dbReference>
<dbReference type="SUPFAM" id="SSF52058">
    <property type="entry name" value="L domain-like"/>
    <property type="match status" value="1"/>
</dbReference>